<dbReference type="EMBL" id="ML119760">
    <property type="protein sequence ID" value="RPA75627.1"/>
    <property type="molecule type" value="Genomic_DNA"/>
</dbReference>
<reference evidence="1 2" key="1">
    <citation type="journal article" date="2018" name="Nat. Ecol. Evol.">
        <title>Pezizomycetes genomes reveal the molecular basis of ectomycorrhizal truffle lifestyle.</title>
        <authorList>
            <person name="Murat C."/>
            <person name="Payen T."/>
            <person name="Noel B."/>
            <person name="Kuo A."/>
            <person name="Morin E."/>
            <person name="Chen J."/>
            <person name="Kohler A."/>
            <person name="Krizsan K."/>
            <person name="Balestrini R."/>
            <person name="Da Silva C."/>
            <person name="Montanini B."/>
            <person name="Hainaut M."/>
            <person name="Levati E."/>
            <person name="Barry K.W."/>
            <person name="Belfiori B."/>
            <person name="Cichocki N."/>
            <person name="Clum A."/>
            <person name="Dockter R.B."/>
            <person name="Fauchery L."/>
            <person name="Guy J."/>
            <person name="Iotti M."/>
            <person name="Le Tacon F."/>
            <person name="Lindquist E.A."/>
            <person name="Lipzen A."/>
            <person name="Malagnac F."/>
            <person name="Mello A."/>
            <person name="Molinier V."/>
            <person name="Miyauchi S."/>
            <person name="Poulain J."/>
            <person name="Riccioni C."/>
            <person name="Rubini A."/>
            <person name="Sitrit Y."/>
            <person name="Splivallo R."/>
            <person name="Traeger S."/>
            <person name="Wang M."/>
            <person name="Zifcakova L."/>
            <person name="Wipf D."/>
            <person name="Zambonelli A."/>
            <person name="Paolocci F."/>
            <person name="Nowrousian M."/>
            <person name="Ottonello S."/>
            <person name="Baldrian P."/>
            <person name="Spatafora J.W."/>
            <person name="Henrissat B."/>
            <person name="Nagy L.G."/>
            <person name="Aury J.M."/>
            <person name="Wincker P."/>
            <person name="Grigoriev I.V."/>
            <person name="Bonfante P."/>
            <person name="Martin F.M."/>
        </authorList>
    </citation>
    <scope>NUCLEOTIDE SEQUENCE [LARGE SCALE GENOMIC DNA]</scope>
    <source>
        <strain evidence="1 2">RN42</strain>
    </source>
</reference>
<accession>A0A3N4HQN9</accession>
<dbReference type="AlphaFoldDB" id="A0A3N4HQN9"/>
<evidence type="ECO:0000313" key="1">
    <source>
        <dbReference type="EMBL" id="RPA75627.1"/>
    </source>
</evidence>
<name>A0A3N4HQN9_ASCIM</name>
<organism evidence="1 2">
    <name type="scientific">Ascobolus immersus RN42</name>
    <dbReference type="NCBI Taxonomy" id="1160509"/>
    <lineage>
        <taxon>Eukaryota</taxon>
        <taxon>Fungi</taxon>
        <taxon>Dikarya</taxon>
        <taxon>Ascomycota</taxon>
        <taxon>Pezizomycotina</taxon>
        <taxon>Pezizomycetes</taxon>
        <taxon>Pezizales</taxon>
        <taxon>Ascobolaceae</taxon>
        <taxon>Ascobolus</taxon>
    </lineage>
</organism>
<protein>
    <submittedName>
        <fullName evidence="1">Uncharacterized protein</fullName>
    </submittedName>
</protein>
<keyword evidence="2" id="KW-1185">Reference proteome</keyword>
<gene>
    <name evidence="1" type="ORF">BJ508DRAFT_17715</name>
</gene>
<proteinExistence type="predicted"/>
<evidence type="ECO:0000313" key="2">
    <source>
        <dbReference type="Proteomes" id="UP000275078"/>
    </source>
</evidence>
<sequence length="216" mass="24820">MTKEHSEPVPHGIFVFKAPMVRHNPPEPTEVYPRSQPIPGMTAIPYGKSSRSHPLAPATYRYQAVLYVQLTLHFTPRYLNQKYTTSRAHASARVLCTSAASFSAYRAAKHQKYFPFWPHVASVSFNLLHLMQCRPFFFPVLYFWHGRKTVPMTCRLESRRKLSLPGHVRCYYFCGDRLGEDGTMRQLVDGNSREFDAILSSRVLRREPGPVVFVDG</sequence>
<dbReference type="Proteomes" id="UP000275078">
    <property type="component" value="Unassembled WGS sequence"/>
</dbReference>